<proteinExistence type="inferred from homology"/>
<keyword evidence="10" id="KW-1185">Reference proteome</keyword>
<dbReference type="RefSeq" id="WP_204697490.1">
    <property type="nucleotide sequence ID" value="NZ_JAFBEC010000005.1"/>
</dbReference>
<dbReference type="PRINTS" id="PR00725">
    <property type="entry name" value="DADACBPTASE1"/>
</dbReference>
<dbReference type="Pfam" id="PF00768">
    <property type="entry name" value="Peptidase_S11"/>
    <property type="match status" value="1"/>
</dbReference>
<sequence length="362" mass="40423">MKRVGLMGVLAFICIGGVQQVEASEQPQLVSESAILMDAKSGEVLYDKQGNAPMYPASLTKIATTIMALERGDLDTNVTITEEAIDVVGTTVFLMEDEELPLEQLVKGMLINSGNDASSAVALELSGSKEAFIEEFNEYLQTTVGLEDTYFTNPHGLFHENHVTTAYDLATLTQYAMQNEEFREMAAIETLDWQSESWETTIINHHQLVRDHEEILGVKNGFVSQSGFTLSTFAEVDDTELVAITLNAPTADDTYRDTLELFRYGFENYATETLPEGEQFQGSDGLTYEAADEMFYTTARANDVTKEVQDGGLLVVKNDDQVVLEELLTPFEEQTVQAKSENKESEDTSFSLFNWIKDLWPW</sequence>
<evidence type="ECO:0000256" key="1">
    <source>
        <dbReference type="ARBA" id="ARBA00007164"/>
    </source>
</evidence>
<reference evidence="9 10" key="1">
    <citation type="submission" date="2021-01" db="EMBL/GenBank/DDBJ databases">
        <title>Genomic Encyclopedia of Type Strains, Phase IV (KMG-IV): sequencing the most valuable type-strain genomes for metagenomic binning, comparative biology and taxonomic classification.</title>
        <authorList>
            <person name="Goeker M."/>
        </authorList>
    </citation>
    <scope>NUCLEOTIDE SEQUENCE [LARGE SCALE GENOMIC DNA]</scope>
    <source>
        <strain evidence="9 10">DSM 25540</strain>
    </source>
</reference>
<dbReference type="GO" id="GO:0009002">
    <property type="term" value="F:serine-type D-Ala-D-Ala carboxypeptidase activity"/>
    <property type="evidence" value="ECO:0007669"/>
    <property type="project" value="UniProtKB-EC"/>
</dbReference>
<name>A0ABS2PC66_9BACL</name>
<gene>
    <name evidence="9" type="ORF">JOD17_002094</name>
</gene>
<evidence type="ECO:0000256" key="5">
    <source>
        <dbReference type="ARBA" id="ARBA00022984"/>
    </source>
</evidence>
<keyword evidence="3 9" id="KW-0378">Hydrolase</keyword>
<dbReference type="EC" id="3.4.16.4" evidence="9"/>
<dbReference type="InterPro" id="IPR018044">
    <property type="entry name" value="Peptidase_S11"/>
</dbReference>
<evidence type="ECO:0000256" key="7">
    <source>
        <dbReference type="RuleBase" id="RU004016"/>
    </source>
</evidence>
<dbReference type="Proteomes" id="UP000741863">
    <property type="component" value="Unassembled WGS sequence"/>
</dbReference>
<keyword evidence="4" id="KW-0133">Cell shape</keyword>
<evidence type="ECO:0000256" key="3">
    <source>
        <dbReference type="ARBA" id="ARBA00022801"/>
    </source>
</evidence>
<dbReference type="InterPro" id="IPR012338">
    <property type="entry name" value="Beta-lactam/transpept-like"/>
</dbReference>
<dbReference type="PANTHER" id="PTHR21581">
    <property type="entry name" value="D-ALANYL-D-ALANINE CARBOXYPEPTIDASE"/>
    <property type="match status" value="1"/>
</dbReference>
<keyword evidence="5" id="KW-0573">Peptidoglycan synthesis</keyword>
<comment type="similarity">
    <text evidence="1 7">Belongs to the peptidase S11 family.</text>
</comment>
<evidence type="ECO:0000256" key="4">
    <source>
        <dbReference type="ARBA" id="ARBA00022960"/>
    </source>
</evidence>
<keyword evidence="9" id="KW-0121">Carboxypeptidase</keyword>
<evidence type="ECO:0000256" key="6">
    <source>
        <dbReference type="ARBA" id="ARBA00023316"/>
    </source>
</evidence>
<organism evidence="9 10">
    <name type="scientific">Geomicrobium sediminis</name>
    <dbReference type="NCBI Taxonomy" id="1347788"/>
    <lineage>
        <taxon>Bacteria</taxon>
        <taxon>Bacillati</taxon>
        <taxon>Bacillota</taxon>
        <taxon>Bacilli</taxon>
        <taxon>Bacillales</taxon>
        <taxon>Geomicrobium</taxon>
    </lineage>
</organism>
<comment type="caution">
    <text evidence="9">The sequence shown here is derived from an EMBL/GenBank/DDBJ whole genome shotgun (WGS) entry which is preliminary data.</text>
</comment>
<feature type="domain" description="Peptidase S11 D-alanyl-D-alanine carboxypeptidase A N-terminal" evidence="8">
    <location>
        <begin position="22"/>
        <end position="250"/>
    </location>
</feature>
<dbReference type="PANTHER" id="PTHR21581:SF6">
    <property type="entry name" value="TRAFFICKING PROTEIN PARTICLE COMPLEX SUBUNIT 12"/>
    <property type="match status" value="1"/>
</dbReference>
<keyword evidence="6" id="KW-0961">Cell wall biogenesis/degradation</keyword>
<dbReference type="EMBL" id="JAFBEC010000005">
    <property type="protein sequence ID" value="MBM7633000.1"/>
    <property type="molecule type" value="Genomic_DNA"/>
</dbReference>
<evidence type="ECO:0000313" key="9">
    <source>
        <dbReference type="EMBL" id="MBM7633000.1"/>
    </source>
</evidence>
<dbReference type="SUPFAM" id="SSF56601">
    <property type="entry name" value="beta-lactamase/transpeptidase-like"/>
    <property type="match status" value="1"/>
</dbReference>
<dbReference type="Gene3D" id="3.40.710.10">
    <property type="entry name" value="DD-peptidase/beta-lactamase superfamily"/>
    <property type="match status" value="1"/>
</dbReference>
<evidence type="ECO:0000259" key="8">
    <source>
        <dbReference type="Pfam" id="PF00768"/>
    </source>
</evidence>
<dbReference type="InterPro" id="IPR001967">
    <property type="entry name" value="Peptidase_S11_N"/>
</dbReference>
<accession>A0ABS2PC66</accession>
<keyword evidence="2" id="KW-0732">Signal</keyword>
<evidence type="ECO:0000313" key="10">
    <source>
        <dbReference type="Proteomes" id="UP000741863"/>
    </source>
</evidence>
<keyword evidence="9" id="KW-0645">Protease</keyword>
<protein>
    <submittedName>
        <fullName evidence="9">D-alanyl-D-alanine carboxypeptidase/D-alanyl-D-alanine carboxypeptidase (Penicillin-binding protein 5/6)</fullName>
        <ecNumber evidence="9">3.4.16.4</ecNumber>
    </submittedName>
</protein>
<evidence type="ECO:0000256" key="2">
    <source>
        <dbReference type="ARBA" id="ARBA00022729"/>
    </source>
</evidence>